<evidence type="ECO:0000256" key="4">
    <source>
        <dbReference type="ARBA" id="ARBA00022692"/>
    </source>
</evidence>
<evidence type="ECO:0000313" key="10">
    <source>
        <dbReference type="Proteomes" id="UP000569951"/>
    </source>
</evidence>
<feature type="transmembrane region" description="Helical" evidence="7">
    <location>
        <begin position="324"/>
        <end position="345"/>
    </location>
</feature>
<dbReference type="Proteomes" id="UP000569951">
    <property type="component" value="Unassembled WGS sequence"/>
</dbReference>
<dbReference type="GO" id="GO:0005886">
    <property type="term" value="C:plasma membrane"/>
    <property type="evidence" value="ECO:0007669"/>
    <property type="project" value="UniProtKB-SubCell"/>
</dbReference>
<feature type="transmembrane region" description="Helical" evidence="7">
    <location>
        <begin position="21"/>
        <end position="44"/>
    </location>
</feature>
<dbReference type="PRINTS" id="PR01036">
    <property type="entry name" value="TCRTETB"/>
</dbReference>
<evidence type="ECO:0000256" key="3">
    <source>
        <dbReference type="ARBA" id="ARBA00022475"/>
    </source>
</evidence>
<evidence type="ECO:0000256" key="5">
    <source>
        <dbReference type="ARBA" id="ARBA00022989"/>
    </source>
</evidence>
<feature type="transmembrane region" description="Helical" evidence="7">
    <location>
        <begin position="158"/>
        <end position="177"/>
    </location>
</feature>
<dbReference type="PROSITE" id="PS50850">
    <property type="entry name" value="MFS"/>
    <property type="match status" value="1"/>
</dbReference>
<evidence type="ECO:0000259" key="8">
    <source>
        <dbReference type="PROSITE" id="PS50850"/>
    </source>
</evidence>
<keyword evidence="6 7" id="KW-0472">Membrane</keyword>
<dbReference type="CDD" id="cd17502">
    <property type="entry name" value="MFS_Azr1_MDR_like"/>
    <property type="match status" value="1"/>
</dbReference>
<evidence type="ECO:0000256" key="6">
    <source>
        <dbReference type="ARBA" id="ARBA00023136"/>
    </source>
</evidence>
<feature type="transmembrane region" description="Helical" evidence="7">
    <location>
        <begin position="545"/>
        <end position="563"/>
    </location>
</feature>
<dbReference type="AlphaFoldDB" id="A0A841HZJ7"/>
<dbReference type="PANTHER" id="PTHR23501">
    <property type="entry name" value="MAJOR FACILITATOR SUPERFAMILY"/>
    <property type="match status" value="1"/>
</dbReference>
<keyword evidence="4 7" id="KW-0812">Transmembrane</keyword>
<dbReference type="SUPFAM" id="SSF103473">
    <property type="entry name" value="MFS general substrate transporter"/>
    <property type="match status" value="1"/>
</dbReference>
<gene>
    <name evidence="9" type="ORF">HNR42_001519</name>
</gene>
<comment type="caution">
    <text evidence="9">The sequence shown here is derived from an EMBL/GenBank/DDBJ whole genome shotgun (WGS) entry which is preliminary data.</text>
</comment>
<reference evidence="9 10" key="1">
    <citation type="submission" date="2020-08" db="EMBL/GenBank/DDBJ databases">
        <title>Genomic Encyclopedia of Type Strains, Phase IV (KMG-IV): sequencing the most valuable type-strain genomes for metagenomic binning, comparative biology and taxonomic classification.</title>
        <authorList>
            <person name="Goeker M."/>
        </authorList>
    </citation>
    <scope>NUCLEOTIDE SEQUENCE [LARGE SCALE GENOMIC DNA]</scope>
    <source>
        <strain evidence="9 10">DSM 21458</strain>
    </source>
</reference>
<feature type="transmembrane region" description="Helical" evidence="7">
    <location>
        <begin position="183"/>
        <end position="203"/>
    </location>
</feature>
<evidence type="ECO:0000313" key="9">
    <source>
        <dbReference type="EMBL" id="MBB6098094.1"/>
    </source>
</evidence>
<dbReference type="Gene3D" id="1.20.1720.10">
    <property type="entry name" value="Multidrug resistance protein D"/>
    <property type="match status" value="1"/>
</dbReference>
<feature type="transmembrane region" description="Helical" evidence="7">
    <location>
        <begin position="87"/>
        <end position="106"/>
    </location>
</feature>
<dbReference type="Gene3D" id="1.20.1250.20">
    <property type="entry name" value="MFS general substrate transporter like domains"/>
    <property type="match status" value="1"/>
</dbReference>
<dbReference type="InterPro" id="IPR011701">
    <property type="entry name" value="MFS"/>
</dbReference>
<keyword evidence="3" id="KW-1003">Cell membrane</keyword>
<keyword evidence="5 7" id="KW-1133">Transmembrane helix</keyword>
<sequence length="580" mass="61489">MTEPFQAINYARVLDHRTKMVVLFGVLMCMLLAALDQTIVATALPRIASELNGLNLYSWVTTAYLLASTALVPIYGKLSDLYGRKPVLVFGVVVFLIASALCGAAGEPFLGDLFGGGMMQLVVFRALQGVGGAAITGIAFSIVADLFEGPDRAKYQGLFGAVFGLASVVGPLLGGFLTDTVSWRWVFYVNLPLGLVALAFLLLKMPRLASGLRASIDYLGAVLIVVFSIPLLLAMTWGSEGTHAWSSSLILGLFALSAVALLTFLWVQTRVPSPILPLSLFKNLTYTWVTITRFLLGAFFLGAIVYLSLFAVNVLGVSATSAGTVTLPLTLGLILSAQLSGMLAARIGKYKPLVLGGMILATLGFVWLSTISVNTSYWALVPPMLVLGLGIGPSMSLLNLAVQNAVPRHEIGVATSSGQFFQQMGSTIGVALFGAVLTASLTDQMQSNLGRVQQQLPPEIRAQITALGQAQGGEGSMRSSFDADAVKQQVEQSIHRSFEQQRQARPESAAALEAAEQRAVSEARGAVDQVGSAIKQSFAYSIARIYFWGIFVALLALAAVLCLPNGGLEERRAAPPAAGH</sequence>
<feature type="transmembrane region" description="Helical" evidence="7">
    <location>
        <begin position="244"/>
        <end position="267"/>
    </location>
</feature>
<proteinExistence type="predicted"/>
<feature type="transmembrane region" description="Helical" evidence="7">
    <location>
        <begin position="377"/>
        <end position="400"/>
    </location>
</feature>
<feature type="transmembrane region" description="Helical" evidence="7">
    <location>
        <begin position="126"/>
        <end position="146"/>
    </location>
</feature>
<keyword evidence="2" id="KW-0813">Transport</keyword>
<keyword evidence="10" id="KW-1185">Reference proteome</keyword>
<dbReference type="InterPro" id="IPR036259">
    <property type="entry name" value="MFS_trans_sf"/>
</dbReference>
<dbReference type="GO" id="GO:0022857">
    <property type="term" value="F:transmembrane transporter activity"/>
    <property type="evidence" value="ECO:0007669"/>
    <property type="project" value="InterPro"/>
</dbReference>
<accession>A0A841HZJ7</accession>
<feature type="transmembrane region" description="Helical" evidence="7">
    <location>
        <begin position="352"/>
        <end position="371"/>
    </location>
</feature>
<dbReference type="FunFam" id="1.20.1720.10:FF:000004">
    <property type="entry name" value="EmrB/QacA family drug resistance transporter"/>
    <property type="match status" value="1"/>
</dbReference>
<evidence type="ECO:0000256" key="2">
    <source>
        <dbReference type="ARBA" id="ARBA00022448"/>
    </source>
</evidence>
<evidence type="ECO:0000256" key="1">
    <source>
        <dbReference type="ARBA" id="ARBA00004651"/>
    </source>
</evidence>
<dbReference type="InterPro" id="IPR020846">
    <property type="entry name" value="MFS_dom"/>
</dbReference>
<dbReference type="EMBL" id="JACHHG010000005">
    <property type="protein sequence ID" value="MBB6098094.1"/>
    <property type="molecule type" value="Genomic_DNA"/>
</dbReference>
<dbReference type="Pfam" id="PF07690">
    <property type="entry name" value="MFS_1"/>
    <property type="match status" value="1"/>
</dbReference>
<organism evidence="9 10">
    <name type="scientific">Deinobacterium chartae</name>
    <dbReference type="NCBI Taxonomy" id="521158"/>
    <lineage>
        <taxon>Bacteria</taxon>
        <taxon>Thermotogati</taxon>
        <taxon>Deinococcota</taxon>
        <taxon>Deinococci</taxon>
        <taxon>Deinococcales</taxon>
        <taxon>Deinococcaceae</taxon>
        <taxon>Deinobacterium</taxon>
    </lineage>
</organism>
<protein>
    <submittedName>
        <fullName evidence="9">EmrB/QacA subfamily drug resistance transporter</fullName>
    </submittedName>
</protein>
<feature type="domain" description="Major facilitator superfamily (MFS) profile" evidence="8">
    <location>
        <begin position="22"/>
        <end position="567"/>
    </location>
</feature>
<feature type="transmembrane region" description="Helical" evidence="7">
    <location>
        <begin position="215"/>
        <end position="238"/>
    </location>
</feature>
<evidence type="ECO:0000256" key="7">
    <source>
        <dbReference type="SAM" id="Phobius"/>
    </source>
</evidence>
<feature type="transmembrane region" description="Helical" evidence="7">
    <location>
        <begin position="56"/>
        <end position="75"/>
    </location>
</feature>
<comment type="subcellular location">
    <subcellularLocation>
        <location evidence="1">Cell membrane</location>
        <topology evidence="1">Multi-pass membrane protein</topology>
    </subcellularLocation>
</comment>
<dbReference type="PANTHER" id="PTHR23501:SF197">
    <property type="entry name" value="COMD"/>
    <property type="match status" value="1"/>
</dbReference>
<name>A0A841HZJ7_9DEIO</name>
<dbReference type="RefSeq" id="WP_183986189.1">
    <property type="nucleotide sequence ID" value="NZ_JACHHG010000005.1"/>
</dbReference>
<feature type="transmembrane region" description="Helical" evidence="7">
    <location>
        <begin position="288"/>
        <end position="312"/>
    </location>
</feature>